<reference evidence="1 2" key="1">
    <citation type="submission" date="2023-02" db="EMBL/GenBank/DDBJ databases">
        <title>Genome sequence of Sphingobacterium sp. KACC 22765.</title>
        <authorList>
            <person name="Kim S."/>
            <person name="Heo J."/>
            <person name="Kwon S.-W."/>
        </authorList>
    </citation>
    <scope>NUCLEOTIDE SEQUENCE [LARGE SCALE GENOMIC DNA]</scope>
    <source>
        <strain evidence="1 2">KACC 22765</strain>
    </source>
</reference>
<name>A0ABY7WDV8_9SPHI</name>
<accession>A0ABY7WDV8</accession>
<proteinExistence type="predicted"/>
<dbReference type="RefSeq" id="WP_274266397.1">
    <property type="nucleotide sequence ID" value="NZ_CP117880.1"/>
</dbReference>
<evidence type="ECO:0000313" key="2">
    <source>
        <dbReference type="Proteomes" id="UP001221558"/>
    </source>
</evidence>
<sequence>MQPLEIHYRGKIRYAPIECLEKGFGLKDYRLMGKNGVSIYIFRKEEDVWRMAYGDLDAELREAIISALILRFDPHVVKVFLYKGARQVVEVSYATGANCWNVHINHFYIGHITHNKKEGKWTYSIRNKGTWLLPRHMEAFIEMIKSGEIAWPAEYR</sequence>
<keyword evidence="2" id="KW-1185">Reference proteome</keyword>
<dbReference type="Proteomes" id="UP001221558">
    <property type="component" value="Chromosome"/>
</dbReference>
<organism evidence="1 2">
    <name type="scientific">Sphingobacterium oryzagri</name>
    <dbReference type="NCBI Taxonomy" id="3025669"/>
    <lineage>
        <taxon>Bacteria</taxon>
        <taxon>Pseudomonadati</taxon>
        <taxon>Bacteroidota</taxon>
        <taxon>Sphingobacteriia</taxon>
        <taxon>Sphingobacteriales</taxon>
        <taxon>Sphingobacteriaceae</taxon>
        <taxon>Sphingobacterium</taxon>
    </lineage>
</organism>
<dbReference type="EMBL" id="CP117880">
    <property type="protein sequence ID" value="WDF67670.1"/>
    <property type="molecule type" value="Genomic_DNA"/>
</dbReference>
<gene>
    <name evidence="1" type="ORF">PQ465_15320</name>
</gene>
<protein>
    <submittedName>
        <fullName evidence="1">Uncharacterized protein</fullName>
    </submittedName>
</protein>
<evidence type="ECO:0000313" key="1">
    <source>
        <dbReference type="EMBL" id="WDF67670.1"/>
    </source>
</evidence>